<dbReference type="InterPro" id="IPR036056">
    <property type="entry name" value="Fibrinogen-like_C"/>
</dbReference>
<dbReference type="InterPro" id="IPR002181">
    <property type="entry name" value="Fibrinogen_a/b/g_C_dom"/>
</dbReference>
<dbReference type="Gene3D" id="3.90.215.10">
    <property type="entry name" value="Gamma Fibrinogen, chain A, domain 1"/>
    <property type="match status" value="1"/>
</dbReference>
<dbReference type="InterPro" id="IPR050373">
    <property type="entry name" value="Fibrinogen_C-term_domain"/>
</dbReference>
<gene>
    <name evidence="2" type="ORF">LOTGIDRAFT_166723</name>
</gene>
<dbReference type="KEGG" id="lgi:LOTGIDRAFT_166723"/>
<dbReference type="GeneID" id="20240427"/>
<evidence type="ECO:0000259" key="1">
    <source>
        <dbReference type="PROSITE" id="PS51406"/>
    </source>
</evidence>
<proteinExistence type="predicted"/>
<dbReference type="SUPFAM" id="SSF56496">
    <property type="entry name" value="Fibrinogen C-terminal domain-like"/>
    <property type="match status" value="1"/>
</dbReference>
<organism evidence="2 3">
    <name type="scientific">Lottia gigantea</name>
    <name type="common">Giant owl limpet</name>
    <dbReference type="NCBI Taxonomy" id="225164"/>
    <lineage>
        <taxon>Eukaryota</taxon>
        <taxon>Metazoa</taxon>
        <taxon>Spiralia</taxon>
        <taxon>Lophotrochozoa</taxon>
        <taxon>Mollusca</taxon>
        <taxon>Gastropoda</taxon>
        <taxon>Patellogastropoda</taxon>
        <taxon>Lottioidea</taxon>
        <taxon>Lottiidae</taxon>
        <taxon>Lottia</taxon>
    </lineage>
</organism>
<dbReference type="Pfam" id="PF00147">
    <property type="entry name" value="Fibrinogen_C"/>
    <property type="match status" value="1"/>
</dbReference>
<dbReference type="EMBL" id="KB202954">
    <property type="protein sequence ID" value="ESO86989.1"/>
    <property type="molecule type" value="Genomic_DNA"/>
</dbReference>
<feature type="domain" description="Fibrinogen C-terminal" evidence="1">
    <location>
        <begin position="20"/>
        <end position="209"/>
    </location>
</feature>
<dbReference type="GO" id="GO:0005615">
    <property type="term" value="C:extracellular space"/>
    <property type="evidence" value="ECO:0007669"/>
    <property type="project" value="TreeGrafter"/>
</dbReference>
<keyword evidence="3" id="KW-1185">Reference proteome</keyword>
<evidence type="ECO:0000313" key="2">
    <source>
        <dbReference type="EMBL" id="ESO86989.1"/>
    </source>
</evidence>
<dbReference type="OMA" id="CXLIKRT"/>
<dbReference type="OrthoDB" id="6149195at2759"/>
<dbReference type="InterPro" id="IPR014716">
    <property type="entry name" value="Fibrinogen_a/b/g_C_1"/>
</dbReference>
<dbReference type="PROSITE" id="PS51406">
    <property type="entry name" value="FIBRINOGEN_C_2"/>
    <property type="match status" value="1"/>
</dbReference>
<dbReference type="Proteomes" id="UP000030746">
    <property type="component" value="Unassembled WGS sequence"/>
</dbReference>
<dbReference type="HOGENOM" id="CLU_060190_1_0_1"/>
<dbReference type="PANTHER" id="PTHR19143">
    <property type="entry name" value="FIBRINOGEN/TENASCIN/ANGIOPOEITIN"/>
    <property type="match status" value="1"/>
</dbReference>
<accession>V4BDY1</accession>
<dbReference type="AlphaFoldDB" id="V4BDY1"/>
<name>V4BDY1_LOTGI</name>
<evidence type="ECO:0000313" key="3">
    <source>
        <dbReference type="Proteomes" id="UP000030746"/>
    </source>
</evidence>
<dbReference type="RefSeq" id="XP_009062384.1">
    <property type="nucleotide sequence ID" value="XM_009064136.1"/>
</dbReference>
<dbReference type="STRING" id="225164.V4BDY1"/>
<reference evidence="2 3" key="1">
    <citation type="journal article" date="2013" name="Nature">
        <title>Insights into bilaterian evolution from three spiralian genomes.</title>
        <authorList>
            <person name="Simakov O."/>
            <person name="Marletaz F."/>
            <person name="Cho S.J."/>
            <person name="Edsinger-Gonzales E."/>
            <person name="Havlak P."/>
            <person name="Hellsten U."/>
            <person name="Kuo D.H."/>
            <person name="Larsson T."/>
            <person name="Lv J."/>
            <person name="Arendt D."/>
            <person name="Savage R."/>
            <person name="Osoegawa K."/>
            <person name="de Jong P."/>
            <person name="Grimwood J."/>
            <person name="Chapman J.A."/>
            <person name="Shapiro H."/>
            <person name="Aerts A."/>
            <person name="Otillar R.P."/>
            <person name="Terry A.Y."/>
            <person name="Boore J.L."/>
            <person name="Grigoriev I.V."/>
            <person name="Lindberg D.R."/>
            <person name="Seaver E.C."/>
            <person name="Weisblat D.A."/>
            <person name="Putnam N.H."/>
            <person name="Rokhsar D.S."/>
        </authorList>
    </citation>
    <scope>NUCLEOTIDE SEQUENCE [LARGE SCALE GENOMIC DNA]</scope>
</reference>
<protein>
    <recommendedName>
        <fullName evidence="1">Fibrinogen C-terminal domain-containing protein</fullName>
    </recommendedName>
</protein>
<dbReference type="CTD" id="20240427"/>
<sequence>MQSFGCVADNCTCPWGYYGDKCTQIATDCRDYKEKGYTRLRRVLTTIHPVNSTRPFEVSCYLNLVGSMVIFERDSSCSMQNFNRSLHDYEIGFGNVPWNGWLGFDKIFQTSKPTMALHVILKYASGLSCEVKYRYFSIGNKSSQYTFHADRIQTNTIDFCGDSIMGGNGTLELTGRPFSTFDSDLTGVNCPAILGGGWWFANSSNCSDSFVTGSEMKDNFWRNLLQDQYISKVVFKISYY</sequence>
<dbReference type="SMART" id="SM00186">
    <property type="entry name" value="FBG"/>
    <property type="match status" value="1"/>
</dbReference>